<dbReference type="RefSeq" id="WP_010838547.1">
    <property type="nucleotide sequence ID" value="NZ_QRCM01000001.1"/>
</dbReference>
<sequence>MSYDDADLSDGPVSPEVPEDDALEQATEIEEIEEGADPDAVAGATADVDVTGAEANVADVLEQNRDVPGDDDYPRE</sequence>
<evidence type="ECO:0000313" key="3">
    <source>
        <dbReference type="Proteomes" id="UP000471120"/>
    </source>
</evidence>
<comment type="caution">
    <text evidence="2">The sequence shown here is derived from an EMBL/GenBank/DDBJ whole genome shotgun (WGS) entry which is preliminary data.</text>
</comment>
<evidence type="ECO:0000256" key="1">
    <source>
        <dbReference type="SAM" id="MobiDB-lite"/>
    </source>
</evidence>
<reference evidence="2 3" key="1">
    <citation type="submission" date="2018-07" db="EMBL/GenBank/DDBJ databases">
        <title>Genome sequence of Rhodococcus rhodnii ATCC 35071 from Rhodnius prolixus.</title>
        <authorList>
            <person name="Patel V."/>
            <person name="Vogel K.J."/>
        </authorList>
    </citation>
    <scope>NUCLEOTIDE SEQUENCE [LARGE SCALE GENOMIC DNA]</scope>
    <source>
        <strain evidence="2 3">ATCC 35071</strain>
    </source>
</reference>
<feature type="compositionally biased region" description="Low complexity" evidence="1">
    <location>
        <begin position="38"/>
        <end position="53"/>
    </location>
</feature>
<evidence type="ECO:0000313" key="2">
    <source>
        <dbReference type="EMBL" id="TXG91784.1"/>
    </source>
</evidence>
<proteinExistence type="predicted"/>
<name>A0A6P2CG89_9NOCA</name>
<dbReference type="EMBL" id="QRCM01000001">
    <property type="protein sequence ID" value="TXG91784.1"/>
    <property type="molecule type" value="Genomic_DNA"/>
</dbReference>
<dbReference type="Proteomes" id="UP000471120">
    <property type="component" value="Unassembled WGS sequence"/>
</dbReference>
<gene>
    <name evidence="2" type="ORF">DW322_18340</name>
</gene>
<feature type="compositionally biased region" description="Basic and acidic residues" evidence="1">
    <location>
        <begin position="62"/>
        <end position="76"/>
    </location>
</feature>
<organism evidence="2 3">
    <name type="scientific">Rhodococcus rhodnii</name>
    <dbReference type="NCBI Taxonomy" id="38312"/>
    <lineage>
        <taxon>Bacteria</taxon>
        <taxon>Bacillati</taxon>
        <taxon>Actinomycetota</taxon>
        <taxon>Actinomycetes</taxon>
        <taxon>Mycobacteriales</taxon>
        <taxon>Nocardiaceae</taxon>
        <taxon>Rhodococcus</taxon>
    </lineage>
</organism>
<protein>
    <submittedName>
        <fullName evidence="2">Uncharacterized protein</fullName>
    </submittedName>
</protein>
<feature type="region of interest" description="Disordered" evidence="1">
    <location>
        <begin position="1"/>
        <end position="76"/>
    </location>
</feature>
<feature type="compositionally biased region" description="Acidic residues" evidence="1">
    <location>
        <begin position="17"/>
        <end position="37"/>
    </location>
</feature>
<accession>A0A6P2CG89</accession>
<dbReference type="AlphaFoldDB" id="A0A6P2CG89"/>